<keyword evidence="5" id="KW-1185">Reference proteome</keyword>
<dbReference type="InterPro" id="IPR036291">
    <property type="entry name" value="NAD(P)-bd_dom_sf"/>
</dbReference>
<dbReference type="InterPro" id="IPR029753">
    <property type="entry name" value="D-isomer_DH_CS"/>
</dbReference>
<organism evidence="4 5">
    <name type="scientific">Nakamurella panacisegetis</name>
    <dbReference type="NCBI Taxonomy" id="1090615"/>
    <lineage>
        <taxon>Bacteria</taxon>
        <taxon>Bacillati</taxon>
        <taxon>Actinomycetota</taxon>
        <taxon>Actinomycetes</taxon>
        <taxon>Nakamurellales</taxon>
        <taxon>Nakamurellaceae</taxon>
        <taxon>Nakamurella</taxon>
    </lineage>
</organism>
<dbReference type="Proteomes" id="UP000198741">
    <property type="component" value="Chromosome I"/>
</dbReference>
<dbReference type="PANTHER" id="PTHR43333">
    <property type="entry name" value="2-HACID_DH_C DOMAIN-CONTAINING PROTEIN"/>
    <property type="match status" value="1"/>
</dbReference>
<keyword evidence="1" id="KW-0560">Oxidoreductase</keyword>
<reference evidence="4 5" key="1">
    <citation type="submission" date="2016-10" db="EMBL/GenBank/DDBJ databases">
        <authorList>
            <person name="de Groot N.N."/>
        </authorList>
    </citation>
    <scope>NUCLEOTIDE SEQUENCE [LARGE SCALE GENOMIC DNA]</scope>
    <source>
        <strain evidence="5">P4-7,KCTC 19426,CECT 7604</strain>
    </source>
</reference>
<feature type="domain" description="D-isomer specific 2-hydroxyacid dehydrogenase NAD-binding" evidence="3">
    <location>
        <begin position="141"/>
        <end position="312"/>
    </location>
</feature>
<name>A0A1H0QWC0_9ACTN</name>
<proteinExistence type="predicted"/>
<dbReference type="AlphaFoldDB" id="A0A1H0QWC0"/>
<dbReference type="Pfam" id="PF02826">
    <property type="entry name" value="2-Hacid_dh_C"/>
    <property type="match status" value="1"/>
</dbReference>
<dbReference type="CDD" id="cd05300">
    <property type="entry name" value="2-Hacid_dh_1"/>
    <property type="match status" value="1"/>
</dbReference>
<dbReference type="GO" id="GO:0051287">
    <property type="term" value="F:NAD binding"/>
    <property type="evidence" value="ECO:0007669"/>
    <property type="project" value="InterPro"/>
</dbReference>
<evidence type="ECO:0000313" key="4">
    <source>
        <dbReference type="EMBL" id="SDP21554.1"/>
    </source>
</evidence>
<accession>A0A1H0QWC0</accession>
<dbReference type="InterPro" id="IPR006140">
    <property type="entry name" value="D-isomer_DH_NAD-bd"/>
</dbReference>
<sequence length="349" mass="36936">MTAALKVVLATPLAPELRHLITEVDPGVELLVDDDLLPPQRFPGDHSGDPAYRRTPEQARAFEELLARADVLYGIPDVDPRLLAAAVARNPGLRWVQTMAAGGGSTVQAANLSDADLARVTFTTSAGVHGATLAEFALFGVLAGAKDLPRLQQLKAAREWPARWAMRQVGEQTVLVVGLGGIGQQTAKLLKGLGATVLGVKRTPAAVDFVDEVHTDSALPELVARADAIVFTLPGTDSTSGLYDAELIAATKPGAVIVNVGRGTVIDEPALIDGLSDGRLHSAYLDVTAVEPLPADSPLWTLPNVVIAPHTAALNDKEDERIAELFAANLRAFLDGRPLRNVVDPAEFY</sequence>
<dbReference type="STRING" id="1090615.SAMN04515671_3283"/>
<dbReference type="EMBL" id="LT629710">
    <property type="protein sequence ID" value="SDP21554.1"/>
    <property type="molecule type" value="Genomic_DNA"/>
</dbReference>
<dbReference type="PROSITE" id="PS00671">
    <property type="entry name" value="D_2_HYDROXYACID_DH_3"/>
    <property type="match status" value="1"/>
</dbReference>
<dbReference type="GO" id="GO:0016616">
    <property type="term" value="F:oxidoreductase activity, acting on the CH-OH group of donors, NAD or NADP as acceptor"/>
    <property type="evidence" value="ECO:0007669"/>
    <property type="project" value="UniProtKB-ARBA"/>
</dbReference>
<evidence type="ECO:0000256" key="1">
    <source>
        <dbReference type="ARBA" id="ARBA00023002"/>
    </source>
</evidence>
<dbReference type="SUPFAM" id="SSF51735">
    <property type="entry name" value="NAD(P)-binding Rossmann-fold domains"/>
    <property type="match status" value="1"/>
</dbReference>
<protein>
    <submittedName>
        <fullName evidence="4">Phosphoglycerate dehydrogenase</fullName>
    </submittedName>
</protein>
<dbReference type="PANTHER" id="PTHR43333:SF1">
    <property type="entry name" value="D-ISOMER SPECIFIC 2-HYDROXYACID DEHYDROGENASE NAD-BINDING DOMAIN-CONTAINING PROTEIN"/>
    <property type="match status" value="1"/>
</dbReference>
<gene>
    <name evidence="4" type="ORF">SAMN04515671_3283</name>
</gene>
<evidence type="ECO:0000259" key="3">
    <source>
        <dbReference type="Pfam" id="PF02826"/>
    </source>
</evidence>
<dbReference type="OrthoDB" id="4324715at2"/>
<dbReference type="Gene3D" id="3.40.50.720">
    <property type="entry name" value="NAD(P)-binding Rossmann-like Domain"/>
    <property type="match status" value="2"/>
</dbReference>
<dbReference type="RefSeq" id="WP_090477586.1">
    <property type="nucleotide sequence ID" value="NZ_LT629710.1"/>
</dbReference>
<evidence type="ECO:0000313" key="5">
    <source>
        <dbReference type="Proteomes" id="UP000198741"/>
    </source>
</evidence>
<keyword evidence="2" id="KW-0520">NAD</keyword>
<evidence type="ECO:0000256" key="2">
    <source>
        <dbReference type="ARBA" id="ARBA00023027"/>
    </source>
</evidence>